<comment type="caution">
    <text evidence="2">The sequence shown here is derived from an EMBL/GenBank/DDBJ whole genome shotgun (WGS) entry which is preliminary data.</text>
</comment>
<dbReference type="Proteomes" id="UP001549321">
    <property type="component" value="Unassembled WGS sequence"/>
</dbReference>
<reference evidence="2 3" key="1">
    <citation type="submission" date="2024-06" db="EMBL/GenBank/DDBJ databases">
        <title>Sorghum-associated microbial communities from plants grown in Nebraska, USA.</title>
        <authorList>
            <person name="Schachtman D."/>
        </authorList>
    </citation>
    <scope>NUCLEOTIDE SEQUENCE [LARGE SCALE GENOMIC DNA]</scope>
    <source>
        <strain evidence="2 3">3207</strain>
    </source>
</reference>
<protein>
    <submittedName>
        <fullName evidence="2">Uncharacterized protein</fullName>
    </submittedName>
</protein>
<dbReference type="RefSeq" id="WP_354552739.1">
    <property type="nucleotide sequence ID" value="NZ_JBEPSM010000002.1"/>
</dbReference>
<accession>A0ABV2R2C5</accession>
<name>A0ABV2R2C5_9HYPH</name>
<proteinExistence type="predicted"/>
<keyword evidence="1" id="KW-0732">Signal</keyword>
<evidence type="ECO:0000313" key="2">
    <source>
        <dbReference type="EMBL" id="MET4635424.1"/>
    </source>
</evidence>
<keyword evidence="3" id="KW-1185">Reference proteome</keyword>
<evidence type="ECO:0000313" key="3">
    <source>
        <dbReference type="Proteomes" id="UP001549321"/>
    </source>
</evidence>
<feature type="chain" id="PRO_5047104582" evidence="1">
    <location>
        <begin position="28"/>
        <end position="194"/>
    </location>
</feature>
<gene>
    <name evidence="2" type="ORF">ABIE08_003370</name>
</gene>
<sequence>MKDWASRASGIAVAGALLFAVSGVAGAGEVADKAGEAETLLQAGKTAEAQAALDGAVDAFWKNAPLTLKNARFVDDAKGFGDYVPHDGNRFGASSPIQIYLEPQGFGWAEVADGYKIALSSEIEIRNASGQILTKSSAPALFEKISRNRNREFQITVGVQLPALKAGDYVLVLTVTDAATGRSAPVELPFSISG</sequence>
<evidence type="ECO:0000256" key="1">
    <source>
        <dbReference type="SAM" id="SignalP"/>
    </source>
</evidence>
<dbReference type="EMBL" id="JBEPSM010000002">
    <property type="protein sequence ID" value="MET4635424.1"/>
    <property type="molecule type" value="Genomic_DNA"/>
</dbReference>
<feature type="signal peptide" evidence="1">
    <location>
        <begin position="1"/>
        <end position="27"/>
    </location>
</feature>
<organism evidence="2 3">
    <name type="scientific">Kaistia defluvii</name>
    <dbReference type="NCBI Taxonomy" id="410841"/>
    <lineage>
        <taxon>Bacteria</taxon>
        <taxon>Pseudomonadati</taxon>
        <taxon>Pseudomonadota</taxon>
        <taxon>Alphaproteobacteria</taxon>
        <taxon>Hyphomicrobiales</taxon>
        <taxon>Kaistiaceae</taxon>
        <taxon>Kaistia</taxon>
    </lineage>
</organism>